<evidence type="ECO:0000256" key="1">
    <source>
        <dbReference type="ARBA" id="ARBA00004496"/>
    </source>
</evidence>
<evidence type="ECO:0000256" key="3">
    <source>
        <dbReference type="ARBA" id="ARBA00023157"/>
    </source>
</evidence>
<dbReference type="GO" id="GO:0005758">
    <property type="term" value="C:mitochondrial intermembrane space"/>
    <property type="evidence" value="ECO:0007669"/>
    <property type="project" value="TreeGrafter"/>
</dbReference>
<dbReference type="PROSITE" id="PS51808">
    <property type="entry name" value="CHCH"/>
    <property type="match status" value="1"/>
</dbReference>
<evidence type="ECO:0000313" key="7">
    <source>
        <dbReference type="Proteomes" id="UP000684084"/>
    </source>
</evidence>
<evidence type="ECO:0000256" key="5">
    <source>
        <dbReference type="ARBA" id="ARBA00038223"/>
    </source>
</evidence>
<comment type="function">
    <text evidence="4">Required for the assembly of mitochondrial cytochrome c oxidase.</text>
</comment>
<sequence length="351" mass="40776">MTSSLKILLDKEKVDAFRVLVLYMSDFTKENVIMVINEREIKLLYEEANKGKVFGTLKDIKEISSINIINDRNHFILKFQILRLLQALEAMDNKSNVKMELKIIGETTILLFETNCDEKSASKFKVEIVGDNRYRQNPPPISRRAIKFNDSDLYKLLKMARLFSKIKDNLLVSVQHNTNHHIFKIKYSLDTGSKMCHQVKYRRKDQNDVRSSDVTAVKSRLFATFFKLANLGNVSCFVKQHEYILLEAENLNDENIGIKDKKMSFGRPPNISTFKPTPPEKGSFPLDHEGECKQFVKEYLECLKKNQGNNGNCRHLSKTYLKCRMDKGLMTPEEMKNLGFQDDEIKRTEEK</sequence>
<keyword evidence="2" id="KW-0963">Cytoplasm</keyword>
<dbReference type="VEuPathDB" id="FungiDB:RhiirFUN_004743"/>
<evidence type="ECO:0000313" key="6">
    <source>
        <dbReference type="EMBL" id="CAB5334528.1"/>
    </source>
</evidence>
<evidence type="ECO:0000256" key="2">
    <source>
        <dbReference type="ARBA" id="ARBA00022490"/>
    </source>
</evidence>
<dbReference type="PANTHER" id="PTHR21107:SF2">
    <property type="entry name" value="CYTOCHROME C OXIDASE ASSEMBLY PROTEIN COX19"/>
    <property type="match status" value="1"/>
</dbReference>
<dbReference type="GO" id="GO:0033617">
    <property type="term" value="P:mitochondrial respiratory chain complex IV assembly"/>
    <property type="evidence" value="ECO:0007669"/>
    <property type="project" value="TreeGrafter"/>
</dbReference>
<comment type="similarity">
    <text evidence="5">Belongs to the COX19 family.</text>
</comment>
<protein>
    <recommendedName>
        <fullName evidence="8">Cox19p</fullName>
    </recommendedName>
</protein>
<evidence type="ECO:0000256" key="4">
    <source>
        <dbReference type="ARBA" id="ARBA00037279"/>
    </source>
</evidence>
<gene>
    <name evidence="6" type="ORF">CHRIB12_LOCUS3188</name>
</gene>
<accession>A0A915YTJ3</accession>
<name>A0A915YTJ3_9GLOM</name>
<comment type="caution">
    <text evidence="6">The sequence shown here is derived from an EMBL/GenBank/DDBJ whole genome shotgun (WGS) entry which is preliminary data.</text>
</comment>
<dbReference type="VEuPathDB" id="FungiDB:RhiirFUN_004744"/>
<dbReference type="AlphaFoldDB" id="A0A915YTJ3"/>
<dbReference type="EMBL" id="CAGKOT010000004">
    <property type="protein sequence ID" value="CAB5334528.1"/>
    <property type="molecule type" value="Genomic_DNA"/>
</dbReference>
<comment type="subcellular location">
    <subcellularLocation>
        <location evidence="1">Cytoplasm</location>
    </subcellularLocation>
</comment>
<evidence type="ECO:0008006" key="8">
    <source>
        <dbReference type="Google" id="ProtNLM"/>
    </source>
</evidence>
<dbReference type="Proteomes" id="UP000684084">
    <property type="component" value="Unassembled WGS sequence"/>
</dbReference>
<reference evidence="6" key="1">
    <citation type="submission" date="2020-05" db="EMBL/GenBank/DDBJ databases">
        <authorList>
            <person name="Rincon C."/>
            <person name="Sanders R I."/>
            <person name="Robbins C."/>
            <person name="Chaturvedi A."/>
        </authorList>
    </citation>
    <scope>NUCLEOTIDE SEQUENCE</scope>
    <source>
        <strain evidence="6">CHB12</strain>
    </source>
</reference>
<proteinExistence type="inferred from homology"/>
<keyword evidence="3" id="KW-1015">Disulfide bond</keyword>
<organism evidence="6 7">
    <name type="scientific">Rhizophagus irregularis</name>
    <dbReference type="NCBI Taxonomy" id="588596"/>
    <lineage>
        <taxon>Eukaryota</taxon>
        <taxon>Fungi</taxon>
        <taxon>Fungi incertae sedis</taxon>
        <taxon>Mucoromycota</taxon>
        <taxon>Glomeromycotina</taxon>
        <taxon>Glomeromycetes</taxon>
        <taxon>Glomerales</taxon>
        <taxon>Glomeraceae</taxon>
        <taxon>Rhizophagus</taxon>
    </lineage>
</organism>
<dbReference type="PANTHER" id="PTHR21107">
    <property type="entry name" value="CYTOCHROME C OXIDASE ASSEMBLY PROTEIN COX19"/>
    <property type="match status" value="1"/>
</dbReference>
<dbReference type="InterPro" id="IPR051383">
    <property type="entry name" value="COX19"/>
</dbReference>
<dbReference type="OrthoDB" id="2316433at2759"/>